<evidence type="ECO:0000313" key="3">
    <source>
        <dbReference type="EMBL" id="KAA6389691.1"/>
    </source>
</evidence>
<dbReference type="Pfam" id="PF01590">
    <property type="entry name" value="GAF"/>
    <property type="match status" value="1"/>
</dbReference>
<dbReference type="Gene3D" id="3.30.450.40">
    <property type="match status" value="1"/>
</dbReference>
<name>A0A5J4W438_9EUKA</name>
<dbReference type="Proteomes" id="UP000324800">
    <property type="component" value="Unassembled WGS sequence"/>
</dbReference>
<dbReference type="InterPro" id="IPR029016">
    <property type="entry name" value="GAF-like_dom_sf"/>
</dbReference>
<evidence type="ECO:0000313" key="4">
    <source>
        <dbReference type="Proteomes" id="UP000324800"/>
    </source>
</evidence>
<protein>
    <submittedName>
        <fullName evidence="3">Putative serine/threonine protein phosphatase</fullName>
    </submittedName>
</protein>
<dbReference type="SMART" id="SM00240">
    <property type="entry name" value="FHA"/>
    <property type="match status" value="1"/>
</dbReference>
<organism evidence="3 4">
    <name type="scientific">Streblomastix strix</name>
    <dbReference type="NCBI Taxonomy" id="222440"/>
    <lineage>
        <taxon>Eukaryota</taxon>
        <taxon>Metamonada</taxon>
        <taxon>Preaxostyla</taxon>
        <taxon>Oxymonadida</taxon>
        <taxon>Streblomastigidae</taxon>
        <taxon>Streblomastix</taxon>
    </lineage>
</organism>
<dbReference type="PROSITE" id="PS50006">
    <property type="entry name" value="FHA_DOMAIN"/>
    <property type="match status" value="1"/>
</dbReference>
<evidence type="ECO:0000256" key="1">
    <source>
        <dbReference type="SAM" id="MobiDB-lite"/>
    </source>
</evidence>
<reference evidence="3 4" key="1">
    <citation type="submission" date="2019-03" db="EMBL/GenBank/DDBJ databases">
        <title>Single cell metagenomics reveals metabolic interactions within the superorganism composed of flagellate Streblomastix strix and complex community of Bacteroidetes bacteria on its surface.</title>
        <authorList>
            <person name="Treitli S.C."/>
            <person name="Kolisko M."/>
            <person name="Husnik F."/>
            <person name="Keeling P."/>
            <person name="Hampl V."/>
        </authorList>
    </citation>
    <scope>NUCLEOTIDE SEQUENCE [LARGE SCALE GENOMIC DNA]</scope>
    <source>
        <strain evidence="3">ST1C</strain>
    </source>
</reference>
<dbReference type="SUPFAM" id="SSF49879">
    <property type="entry name" value="SMAD/FHA domain"/>
    <property type="match status" value="1"/>
</dbReference>
<dbReference type="InterPro" id="IPR003018">
    <property type="entry name" value="GAF"/>
</dbReference>
<dbReference type="InterPro" id="IPR008984">
    <property type="entry name" value="SMAD_FHA_dom_sf"/>
</dbReference>
<sequence length="474" mass="52807">MHRKGNEQFEASETIGTVGTLHYQLTTGEQETYKIKKPRILIGRVKKCDMILIGKAVSKFHAVIYEQDSSFFIKNISQTNGTVVNSKKVLIREIVDAEGVFQSNVVEPGSELTKDSPGEQLYNGDVISIGNFFISFTIKTEKIEEVAEAGEDEGMMYTLQEGMKVDSNETDFKKQELMTNVDEIRKDYEKLRVAYKFTQKGVVGQDLSTLIQNATDVIFSLFPQAENAIVLLVDEQTKALRAESIRENKNILRESINGPNRQNRSRVKFSTKLVNYVRDNRQAILSLDQLQDKRWAVTKSMATMGSRAAMAVPLIGPSSYNDKGSSLAQTNQGEVVGVLFLDSGNQNTFNKKELALLTSVSVPIGRMVSNHRLLQRILREERQQEALARFLPHKIMKQMMTKNQSSSGLNSKSSKSGNDDDGLGKSISAADAGFSRETAEVEQATVMFAMVHPSTPKTALILRKEGDLDTLLSE</sequence>
<dbReference type="CDD" id="cd00060">
    <property type="entry name" value="FHA"/>
    <property type="match status" value="1"/>
</dbReference>
<comment type="caution">
    <text evidence="3">The sequence shown here is derived from an EMBL/GenBank/DDBJ whole genome shotgun (WGS) entry which is preliminary data.</text>
</comment>
<proteinExistence type="predicted"/>
<feature type="domain" description="FHA" evidence="2">
    <location>
        <begin position="40"/>
        <end position="89"/>
    </location>
</feature>
<dbReference type="AlphaFoldDB" id="A0A5J4W438"/>
<accession>A0A5J4W438</accession>
<dbReference type="OrthoDB" id="60033at2759"/>
<evidence type="ECO:0000259" key="2">
    <source>
        <dbReference type="PROSITE" id="PS50006"/>
    </source>
</evidence>
<dbReference type="InterPro" id="IPR000253">
    <property type="entry name" value="FHA_dom"/>
</dbReference>
<dbReference type="Gene3D" id="2.60.200.20">
    <property type="match status" value="1"/>
</dbReference>
<dbReference type="Pfam" id="PF00498">
    <property type="entry name" value="FHA"/>
    <property type="match status" value="1"/>
</dbReference>
<dbReference type="SMART" id="SM00065">
    <property type="entry name" value="GAF"/>
    <property type="match status" value="1"/>
</dbReference>
<feature type="region of interest" description="Disordered" evidence="1">
    <location>
        <begin position="401"/>
        <end position="427"/>
    </location>
</feature>
<feature type="compositionally biased region" description="Low complexity" evidence="1">
    <location>
        <begin position="405"/>
        <end position="416"/>
    </location>
</feature>
<dbReference type="EMBL" id="SNRW01003490">
    <property type="protein sequence ID" value="KAA6389691.1"/>
    <property type="molecule type" value="Genomic_DNA"/>
</dbReference>
<dbReference type="SUPFAM" id="SSF55781">
    <property type="entry name" value="GAF domain-like"/>
    <property type="match status" value="1"/>
</dbReference>
<gene>
    <name evidence="3" type="ORF">EZS28_014782</name>
</gene>